<sequence length="84" mass="9363">MATEYIDAVVFTKWVKNAVDAAVPDTINDIFAWAIANDEFLPEGESGRGPFGRYENITGRQVNIHQRILDNLAIFVARLQVTPA</sequence>
<dbReference type="AlphaFoldDB" id="X1CUE2"/>
<comment type="caution">
    <text evidence="1">The sequence shown here is derived from an EMBL/GenBank/DDBJ whole genome shotgun (WGS) entry which is preliminary data.</text>
</comment>
<reference evidence="1" key="1">
    <citation type="journal article" date="2014" name="Front. Microbiol.">
        <title>High frequency of phylogenetically diverse reductive dehalogenase-homologous genes in deep subseafloor sedimentary metagenomes.</title>
        <authorList>
            <person name="Kawai M."/>
            <person name="Futagami T."/>
            <person name="Toyoda A."/>
            <person name="Takaki Y."/>
            <person name="Nishi S."/>
            <person name="Hori S."/>
            <person name="Arai W."/>
            <person name="Tsubouchi T."/>
            <person name="Morono Y."/>
            <person name="Uchiyama I."/>
            <person name="Ito T."/>
            <person name="Fujiyama A."/>
            <person name="Inagaki F."/>
            <person name="Takami H."/>
        </authorList>
    </citation>
    <scope>NUCLEOTIDE SEQUENCE</scope>
    <source>
        <strain evidence="1">Expedition CK06-06</strain>
    </source>
</reference>
<accession>X1CUE2</accession>
<dbReference type="EMBL" id="BART01026671">
    <property type="protein sequence ID" value="GAG99708.1"/>
    <property type="molecule type" value="Genomic_DNA"/>
</dbReference>
<name>X1CUE2_9ZZZZ</name>
<organism evidence="1">
    <name type="scientific">marine sediment metagenome</name>
    <dbReference type="NCBI Taxonomy" id="412755"/>
    <lineage>
        <taxon>unclassified sequences</taxon>
        <taxon>metagenomes</taxon>
        <taxon>ecological metagenomes</taxon>
    </lineage>
</organism>
<proteinExistence type="predicted"/>
<protein>
    <submittedName>
        <fullName evidence="1">Uncharacterized protein</fullName>
    </submittedName>
</protein>
<evidence type="ECO:0000313" key="1">
    <source>
        <dbReference type="EMBL" id="GAG99708.1"/>
    </source>
</evidence>
<gene>
    <name evidence="1" type="ORF">S01H4_47498</name>
</gene>
<feature type="non-terminal residue" evidence="1">
    <location>
        <position position="84"/>
    </location>
</feature>